<dbReference type="AlphaFoldDB" id="A0A5C6NWS4"/>
<evidence type="ECO:0000256" key="1">
    <source>
        <dbReference type="SAM" id="MobiDB-lite"/>
    </source>
</evidence>
<feature type="region of interest" description="Disordered" evidence="1">
    <location>
        <begin position="110"/>
        <end position="151"/>
    </location>
</feature>
<evidence type="ECO:0000313" key="3">
    <source>
        <dbReference type="Proteomes" id="UP000324091"/>
    </source>
</evidence>
<name>A0A5C6NWS4_9TELE</name>
<comment type="caution">
    <text evidence="2">The sequence shown here is derived from an EMBL/GenBank/DDBJ whole genome shotgun (WGS) entry which is preliminary data.</text>
</comment>
<dbReference type="EMBL" id="RHFK02000008">
    <property type="protein sequence ID" value="TWW71733.1"/>
    <property type="molecule type" value="Genomic_DNA"/>
</dbReference>
<gene>
    <name evidence="2" type="ORF">D4764_16G0002300</name>
</gene>
<sequence length="151" mass="16759">MSFLGYRRNRKHERSSPWRGTRIDVCISDVEKKRTVLTGRSLKQQLLGFHRGENVSRDVDVPQVQDDVTNASRFVLIWTGAAAPWSPPSPILRSHPHSPAQTLQVRVTVPELPPDPASVGLISGRGQRSEHPDLLISRGGDALDPRDRTGS</sequence>
<accession>A0A5C6NWS4</accession>
<reference evidence="2 3" key="1">
    <citation type="submission" date="2019-04" db="EMBL/GenBank/DDBJ databases">
        <title>Chromosome genome assembly for Takifugu flavidus.</title>
        <authorList>
            <person name="Xiao S."/>
        </authorList>
    </citation>
    <scope>NUCLEOTIDE SEQUENCE [LARGE SCALE GENOMIC DNA]</scope>
    <source>
        <strain evidence="2">HTHZ2018</strain>
        <tissue evidence="2">Muscle</tissue>
    </source>
</reference>
<proteinExistence type="predicted"/>
<evidence type="ECO:0000313" key="2">
    <source>
        <dbReference type="EMBL" id="TWW71733.1"/>
    </source>
</evidence>
<organism evidence="2 3">
    <name type="scientific">Takifugu flavidus</name>
    <name type="common">sansaifugu</name>
    <dbReference type="NCBI Taxonomy" id="433684"/>
    <lineage>
        <taxon>Eukaryota</taxon>
        <taxon>Metazoa</taxon>
        <taxon>Chordata</taxon>
        <taxon>Craniata</taxon>
        <taxon>Vertebrata</taxon>
        <taxon>Euteleostomi</taxon>
        <taxon>Actinopterygii</taxon>
        <taxon>Neopterygii</taxon>
        <taxon>Teleostei</taxon>
        <taxon>Neoteleostei</taxon>
        <taxon>Acanthomorphata</taxon>
        <taxon>Eupercaria</taxon>
        <taxon>Tetraodontiformes</taxon>
        <taxon>Tetradontoidea</taxon>
        <taxon>Tetraodontidae</taxon>
        <taxon>Takifugu</taxon>
    </lineage>
</organism>
<protein>
    <submittedName>
        <fullName evidence="2">Uncharacterized protein</fullName>
    </submittedName>
</protein>
<keyword evidence="3" id="KW-1185">Reference proteome</keyword>
<feature type="compositionally biased region" description="Basic and acidic residues" evidence="1">
    <location>
        <begin position="141"/>
        <end position="151"/>
    </location>
</feature>
<dbReference type="Proteomes" id="UP000324091">
    <property type="component" value="Chromosome 16"/>
</dbReference>